<feature type="domain" description="CzcB-like barrel-sandwich hybrid" evidence="5">
    <location>
        <begin position="88"/>
        <end position="237"/>
    </location>
</feature>
<evidence type="ECO:0000259" key="6">
    <source>
        <dbReference type="Pfam" id="PF25975"/>
    </source>
</evidence>
<dbReference type="GO" id="GO:0030288">
    <property type="term" value="C:outer membrane-bounded periplasmic space"/>
    <property type="evidence" value="ECO:0007669"/>
    <property type="project" value="TreeGrafter"/>
</dbReference>
<dbReference type="Pfam" id="PF25973">
    <property type="entry name" value="BSH_CzcB"/>
    <property type="match status" value="1"/>
</dbReference>
<dbReference type="GO" id="GO:0060003">
    <property type="term" value="P:copper ion export"/>
    <property type="evidence" value="ECO:0007669"/>
    <property type="project" value="TreeGrafter"/>
</dbReference>
<dbReference type="AlphaFoldDB" id="A0A7X0AZP2"/>
<evidence type="ECO:0000259" key="4">
    <source>
        <dbReference type="Pfam" id="PF25954"/>
    </source>
</evidence>
<name>A0A7X0AZP2_9PROT</name>
<dbReference type="Gene3D" id="2.40.30.170">
    <property type="match status" value="1"/>
</dbReference>
<dbReference type="NCBIfam" id="TIGR01730">
    <property type="entry name" value="RND_mfp"/>
    <property type="match status" value="1"/>
</dbReference>
<dbReference type="PANTHER" id="PTHR30097:SF4">
    <property type="entry name" value="SLR6042 PROTEIN"/>
    <property type="match status" value="1"/>
</dbReference>
<keyword evidence="2" id="KW-0813">Transport</keyword>
<dbReference type="InterPro" id="IPR051909">
    <property type="entry name" value="MFP_Cation_Efflux"/>
</dbReference>
<accession>A0A7X0AZP2</accession>
<evidence type="ECO:0000313" key="7">
    <source>
        <dbReference type="EMBL" id="MBB6252995.1"/>
    </source>
</evidence>
<protein>
    <submittedName>
        <fullName evidence="7">Cobalt-zinc-cadmium efflux system membrane fusion protein</fullName>
    </submittedName>
</protein>
<dbReference type="InterPro" id="IPR058649">
    <property type="entry name" value="CzcB_C"/>
</dbReference>
<dbReference type="Proteomes" id="UP000539175">
    <property type="component" value="Unassembled WGS sequence"/>
</dbReference>
<dbReference type="Gene3D" id="2.40.420.20">
    <property type="match status" value="1"/>
</dbReference>
<dbReference type="Pfam" id="PF25954">
    <property type="entry name" value="Beta-barrel_RND_2"/>
    <property type="match status" value="1"/>
</dbReference>
<dbReference type="Pfam" id="PF25975">
    <property type="entry name" value="CzcB_C"/>
    <property type="match status" value="1"/>
</dbReference>
<dbReference type="GO" id="GO:0022857">
    <property type="term" value="F:transmembrane transporter activity"/>
    <property type="evidence" value="ECO:0007669"/>
    <property type="project" value="InterPro"/>
</dbReference>
<dbReference type="Pfam" id="PF25893">
    <property type="entry name" value="HH_CzcB"/>
    <property type="match status" value="1"/>
</dbReference>
<evidence type="ECO:0000313" key="8">
    <source>
        <dbReference type="Proteomes" id="UP000539175"/>
    </source>
</evidence>
<dbReference type="Gene3D" id="2.40.50.100">
    <property type="match status" value="1"/>
</dbReference>
<dbReference type="FunFam" id="2.40.420.20:FF:000006">
    <property type="entry name" value="RND family efflux transporter MFP subunit"/>
    <property type="match status" value="1"/>
</dbReference>
<evidence type="ECO:0000259" key="5">
    <source>
        <dbReference type="Pfam" id="PF25973"/>
    </source>
</evidence>
<dbReference type="RefSeq" id="WP_184802974.1">
    <property type="nucleotide sequence ID" value="NZ_JACIIZ010000010.1"/>
</dbReference>
<feature type="domain" description="CzcB-like C-terminal circularly permuted SH3-like" evidence="6">
    <location>
        <begin position="322"/>
        <end position="381"/>
    </location>
</feature>
<reference evidence="7 8" key="1">
    <citation type="submission" date="2020-08" db="EMBL/GenBank/DDBJ databases">
        <title>Genomic Encyclopedia of Type Strains, Phase IV (KMG-IV): sequencing the most valuable type-strain genomes for metagenomic binning, comparative biology and taxonomic classification.</title>
        <authorList>
            <person name="Goeker M."/>
        </authorList>
    </citation>
    <scope>NUCLEOTIDE SEQUENCE [LARGE SCALE GENOMIC DNA]</scope>
    <source>
        <strain evidence="7 8">DSM 22198</strain>
    </source>
</reference>
<comment type="similarity">
    <text evidence="1">Belongs to the membrane fusion protein (MFP) (TC 8.A.1) family.</text>
</comment>
<feature type="domain" description="CusB-like beta-barrel" evidence="4">
    <location>
        <begin position="263"/>
        <end position="314"/>
    </location>
</feature>
<gene>
    <name evidence="7" type="ORF">FHS74_003564</name>
</gene>
<dbReference type="GO" id="GO:0046914">
    <property type="term" value="F:transition metal ion binding"/>
    <property type="evidence" value="ECO:0007669"/>
    <property type="project" value="TreeGrafter"/>
</dbReference>
<dbReference type="GO" id="GO:0016020">
    <property type="term" value="C:membrane"/>
    <property type="evidence" value="ECO:0007669"/>
    <property type="project" value="InterPro"/>
</dbReference>
<dbReference type="EMBL" id="JACIIZ010000010">
    <property type="protein sequence ID" value="MBB6252995.1"/>
    <property type="molecule type" value="Genomic_DNA"/>
</dbReference>
<dbReference type="PANTHER" id="PTHR30097">
    <property type="entry name" value="CATION EFFLUX SYSTEM PROTEIN CUSB"/>
    <property type="match status" value="1"/>
</dbReference>
<dbReference type="GO" id="GO:0015679">
    <property type="term" value="P:plasma membrane copper ion transport"/>
    <property type="evidence" value="ECO:0007669"/>
    <property type="project" value="TreeGrafter"/>
</dbReference>
<dbReference type="InterPro" id="IPR058792">
    <property type="entry name" value="Beta-barrel_RND_2"/>
</dbReference>
<dbReference type="InterPro" id="IPR058648">
    <property type="entry name" value="HH_CzcB-like"/>
</dbReference>
<dbReference type="InterPro" id="IPR006143">
    <property type="entry name" value="RND_pump_MFP"/>
</dbReference>
<feature type="domain" description="CzcB-like alpha-helical hairpin" evidence="3">
    <location>
        <begin position="126"/>
        <end position="185"/>
    </location>
</feature>
<organism evidence="7 8">
    <name type="scientific">Nitrospirillum iridis</name>
    <dbReference type="NCBI Taxonomy" id="765888"/>
    <lineage>
        <taxon>Bacteria</taxon>
        <taxon>Pseudomonadati</taxon>
        <taxon>Pseudomonadota</taxon>
        <taxon>Alphaproteobacteria</taxon>
        <taxon>Rhodospirillales</taxon>
        <taxon>Azospirillaceae</taxon>
        <taxon>Nitrospirillum</taxon>
    </lineage>
</organism>
<dbReference type="InterPro" id="IPR058647">
    <property type="entry name" value="BSH_CzcB-like"/>
</dbReference>
<keyword evidence="8" id="KW-1185">Reference proteome</keyword>
<comment type="caution">
    <text evidence="7">The sequence shown here is derived from an EMBL/GenBank/DDBJ whole genome shotgun (WGS) entry which is preliminary data.</text>
</comment>
<dbReference type="SUPFAM" id="SSF111369">
    <property type="entry name" value="HlyD-like secretion proteins"/>
    <property type="match status" value="1"/>
</dbReference>
<evidence type="ECO:0000259" key="3">
    <source>
        <dbReference type="Pfam" id="PF25893"/>
    </source>
</evidence>
<sequence>MKPLNTRSLARLGAGALALGGLAIWIVTGQPPKGHEASEPEAAHDQGIVHLTPEQAQAAGIVPVTAGPGRLVRRVRVTATVTADQDHIVHIAARTPGVVAEARKKLGEPVAAGEVLALIDSTEVADARAEYLAALENEGLARTTAAREEALWRQRISPERDYLQAKAAAMEAGIRTGRARHSLQALGLSEAEVKALKSGAGLQRLELRSPIAGQVINRGATRGDRLAADTDAYVVADLARLSLTFPIYARDLPYVAVGGTLPLSTADGRTATARITHVGPVLDPATGSAPVVATLDNADGTWRPGDFATGTLEADAQEAALLVPEEAVVTLDGQSQIFVPVPGGYARRPITVGRSDGVHAEVLAGLKPGDSVAAGNAFILKAEAGKGDAGHDE</sequence>
<evidence type="ECO:0000256" key="1">
    <source>
        <dbReference type="ARBA" id="ARBA00009477"/>
    </source>
</evidence>
<proteinExistence type="inferred from homology"/>
<evidence type="ECO:0000256" key="2">
    <source>
        <dbReference type="ARBA" id="ARBA00022448"/>
    </source>
</evidence>